<reference evidence="1 2" key="1">
    <citation type="journal article" date="2013" name="ISME J.">
        <title>Metabolic model for the filamentous 'Candidatus Microthrix parvicella' based on genomic and metagenomic analyses.</title>
        <authorList>
            <person name="Jon McIlroy S."/>
            <person name="Kristiansen R."/>
            <person name="Albertsen M."/>
            <person name="Michael Karst S."/>
            <person name="Rossetti S."/>
            <person name="Lund Nielsen J."/>
            <person name="Tandoi V."/>
            <person name="James Seviour R."/>
            <person name="Nielsen P.H."/>
        </authorList>
    </citation>
    <scope>NUCLEOTIDE SEQUENCE [LARGE SCALE GENOMIC DNA]</scope>
    <source>
        <strain evidence="1 2">RN1</strain>
    </source>
</reference>
<dbReference type="AlphaFoldDB" id="R4YXE3"/>
<organism evidence="1 2">
    <name type="scientific">Candidatus Neomicrothrix parvicella RN1</name>
    <dbReference type="NCBI Taxonomy" id="1229780"/>
    <lineage>
        <taxon>Bacteria</taxon>
        <taxon>Bacillati</taxon>
        <taxon>Actinomycetota</taxon>
        <taxon>Acidimicrobiia</taxon>
        <taxon>Acidimicrobiales</taxon>
        <taxon>Microthrixaceae</taxon>
        <taxon>Candidatus Neomicrothrix</taxon>
    </lineage>
</organism>
<dbReference type="EMBL" id="CANL01000008">
    <property type="protein sequence ID" value="CCM63079.1"/>
    <property type="molecule type" value="Genomic_DNA"/>
</dbReference>
<proteinExistence type="predicted"/>
<accession>R4YXE3</accession>
<evidence type="ECO:0000313" key="1">
    <source>
        <dbReference type="EMBL" id="CCM63079.1"/>
    </source>
</evidence>
<gene>
    <name evidence="1" type="ORF">BN381_160044</name>
</gene>
<protein>
    <submittedName>
        <fullName evidence="1">Uncharacterized protein</fullName>
    </submittedName>
</protein>
<dbReference type="Proteomes" id="UP000018291">
    <property type="component" value="Unassembled WGS sequence"/>
</dbReference>
<name>R4YXE3_9ACTN</name>
<comment type="caution">
    <text evidence="1">The sequence shown here is derived from an EMBL/GenBank/DDBJ whole genome shotgun (WGS) entry which is preliminary data.</text>
</comment>
<keyword evidence="2" id="KW-1185">Reference proteome</keyword>
<sequence>MAACPPVGPLRVEGVRPVRRSSVALAGFGTGSCGALDAADGIAVRQNPTSTDGLDLISVDELTSTVTMDVTGTEPGAQGLAPSFPSEVAFEEQDTDEKPDVQEVDGRACDPPEQIGHGVELEHLENDEFHIMVCENNSELLYFGHSKDNLGSIVLDAQATDSGYVAMNGVYSYEVRSGNPVLGAMPLS</sequence>
<dbReference type="HOGENOM" id="CLU_1438666_0_0_11"/>
<evidence type="ECO:0000313" key="2">
    <source>
        <dbReference type="Proteomes" id="UP000018291"/>
    </source>
</evidence>